<organism evidence="1 2">
    <name type="scientific">Lonsdalea iberica</name>
    <dbReference type="NCBI Taxonomy" id="1082703"/>
    <lineage>
        <taxon>Bacteria</taxon>
        <taxon>Pseudomonadati</taxon>
        <taxon>Pseudomonadota</taxon>
        <taxon>Gammaproteobacteria</taxon>
        <taxon>Enterobacterales</taxon>
        <taxon>Pectobacteriaceae</taxon>
        <taxon>Lonsdalea</taxon>
    </lineage>
</organism>
<sequence length="78" mass="8874">MNILFYKDISSDNFIKFIAIRTQNIGGSAMLYFRSPLDGEKERDVLQRRVMMPIEGLIALPFSGESTGCALHHREKAK</sequence>
<gene>
    <name evidence="1" type="ORF">AU512_12470</name>
</gene>
<evidence type="ECO:0000313" key="1">
    <source>
        <dbReference type="EMBL" id="OSN09301.1"/>
    </source>
</evidence>
<proteinExistence type="predicted"/>
<keyword evidence="2" id="KW-1185">Reference proteome</keyword>
<protein>
    <submittedName>
        <fullName evidence="1">Uncharacterized protein</fullName>
    </submittedName>
</protein>
<reference evidence="1 2" key="1">
    <citation type="submission" date="2016-02" db="EMBL/GenBank/DDBJ databases">
        <title>Species-wide whole genome sequencing reveals diversity, host range in Lonsdalea quercina.</title>
        <authorList>
            <person name="Li Y."/>
        </authorList>
    </citation>
    <scope>NUCLEOTIDE SEQUENCE [LARGE SCALE GENOMIC DNA]</scope>
    <source>
        <strain evidence="1 2">LMG 26265</strain>
    </source>
</reference>
<evidence type="ECO:0000313" key="2">
    <source>
        <dbReference type="Proteomes" id="UP000194040"/>
    </source>
</evidence>
<dbReference type="EMBL" id="LUTQ01000041">
    <property type="protein sequence ID" value="OSN09301.1"/>
    <property type="molecule type" value="Genomic_DNA"/>
</dbReference>
<name>A0ABX3XDT9_9GAMM</name>
<accession>A0ABX3XDT9</accession>
<dbReference type="Proteomes" id="UP000194040">
    <property type="component" value="Unassembled WGS sequence"/>
</dbReference>
<comment type="caution">
    <text evidence="1">The sequence shown here is derived from an EMBL/GenBank/DDBJ whole genome shotgun (WGS) entry which is preliminary data.</text>
</comment>